<accession>A0AAE1Z600</accession>
<evidence type="ECO:0000313" key="2">
    <source>
        <dbReference type="Proteomes" id="UP001292079"/>
    </source>
</evidence>
<organism evidence="1 2">
    <name type="scientific">Schistosoma mekongi</name>
    <name type="common">Parasitic worm</name>
    <dbReference type="NCBI Taxonomy" id="38744"/>
    <lineage>
        <taxon>Eukaryota</taxon>
        <taxon>Metazoa</taxon>
        <taxon>Spiralia</taxon>
        <taxon>Lophotrochozoa</taxon>
        <taxon>Platyhelminthes</taxon>
        <taxon>Trematoda</taxon>
        <taxon>Digenea</taxon>
        <taxon>Strigeidida</taxon>
        <taxon>Schistosomatoidea</taxon>
        <taxon>Schistosomatidae</taxon>
        <taxon>Schistosoma</taxon>
    </lineage>
</organism>
<protein>
    <submittedName>
        <fullName evidence="1">Uncharacterized protein</fullName>
    </submittedName>
</protein>
<dbReference type="EMBL" id="JALJAT010000007">
    <property type="protein sequence ID" value="KAK4468241.1"/>
    <property type="molecule type" value="Genomic_DNA"/>
</dbReference>
<reference evidence="1" key="2">
    <citation type="journal article" date="2023" name="Infect Dis Poverty">
        <title>Chromosome-scale genome of the human blood fluke Schistosoma mekongi and its implications for public health.</title>
        <authorList>
            <person name="Zhou M."/>
            <person name="Xu L."/>
            <person name="Xu D."/>
            <person name="Chen W."/>
            <person name="Khan J."/>
            <person name="Hu Y."/>
            <person name="Huang H."/>
            <person name="Wei H."/>
            <person name="Zhang Y."/>
            <person name="Chusongsang P."/>
            <person name="Tanasarnprasert K."/>
            <person name="Hu X."/>
            <person name="Limpanont Y."/>
            <person name="Lv Z."/>
        </authorList>
    </citation>
    <scope>NUCLEOTIDE SEQUENCE</scope>
    <source>
        <strain evidence="1">LV_2022a</strain>
    </source>
</reference>
<proteinExistence type="predicted"/>
<gene>
    <name evidence="1" type="ORF">MN116_008397</name>
</gene>
<comment type="caution">
    <text evidence="1">The sequence shown here is derived from an EMBL/GenBank/DDBJ whole genome shotgun (WGS) entry which is preliminary data.</text>
</comment>
<name>A0AAE1Z600_SCHME</name>
<reference evidence="1" key="1">
    <citation type="submission" date="2022-04" db="EMBL/GenBank/DDBJ databases">
        <authorList>
            <person name="Xu L."/>
            <person name="Lv Z."/>
        </authorList>
    </citation>
    <scope>NUCLEOTIDE SEQUENCE</scope>
    <source>
        <strain evidence="1">LV_2022a</strain>
    </source>
</reference>
<keyword evidence="2" id="KW-1185">Reference proteome</keyword>
<dbReference type="Proteomes" id="UP001292079">
    <property type="component" value="Unassembled WGS sequence"/>
</dbReference>
<sequence length="294" mass="34782">MTSIVFDYRKHVKENTLHVYNQKVIRLKSRLRKAPSNQTIINVNSLEEKLNNVDSTNEHELYNQYGSTNDLLPYECISDENPSWCHSNHTEYRRANLDDRLGVHLNSMKYSWSQSESWLIVQNTIINVILCKQDQNINEAIRNMRQLRTSGVETAAIIEYCDEKVLRNTMRTLRRPLEKLNDNELISKLVEIWKYYIFFSFPIILLIFNTLPVPHKTIEQMLGAAFLKYILEKLKIEDIISKQNIRIDPYIGHMYYMLLTFCSDILSVNEIQRYNLLFAEHILHRLVSNSNRPI</sequence>
<dbReference type="AlphaFoldDB" id="A0AAE1Z600"/>
<evidence type="ECO:0000313" key="1">
    <source>
        <dbReference type="EMBL" id="KAK4468241.1"/>
    </source>
</evidence>